<accession>A0ABS3K868</accession>
<feature type="transmembrane region" description="Helical" evidence="1">
    <location>
        <begin position="116"/>
        <end position="137"/>
    </location>
</feature>
<feature type="transmembrane region" description="Helical" evidence="1">
    <location>
        <begin position="81"/>
        <end position="104"/>
    </location>
</feature>
<evidence type="ECO:0000313" key="4">
    <source>
        <dbReference type="EMBL" id="MBO1073663.1"/>
    </source>
</evidence>
<keyword evidence="1" id="KW-1133">Transmembrane helix</keyword>
<gene>
    <name evidence="3" type="ORF">IAI60_03315</name>
    <name evidence="4" type="ORF">IAI60_03480</name>
</gene>
<proteinExistence type="predicted"/>
<evidence type="ECO:0000313" key="5">
    <source>
        <dbReference type="Proteomes" id="UP001518990"/>
    </source>
</evidence>
<keyword evidence="1" id="KW-0812">Transmembrane</keyword>
<feature type="domain" description="DUF1468" evidence="2">
    <location>
        <begin position="8"/>
        <end position="140"/>
    </location>
</feature>
<feature type="transmembrane region" description="Helical" evidence="1">
    <location>
        <begin position="6"/>
        <end position="26"/>
    </location>
</feature>
<evidence type="ECO:0000313" key="3">
    <source>
        <dbReference type="EMBL" id="MBO1073633.1"/>
    </source>
</evidence>
<dbReference type="Proteomes" id="UP001518990">
    <property type="component" value="Unassembled WGS sequence"/>
</dbReference>
<reference evidence="4 5" key="1">
    <citation type="submission" date="2020-09" db="EMBL/GenBank/DDBJ databases">
        <title>Roseomonas.</title>
        <authorList>
            <person name="Zhu W."/>
        </authorList>
    </citation>
    <scope>NUCLEOTIDE SEQUENCE [LARGE SCALE GENOMIC DNA]</scope>
    <source>
        <strain evidence="4 5">1311</strain>
    </source>
</reference>
<protein>
    <submittedName>
        <fullName evidence="4">Tripartite tricarboxylate transporter TctB family protein</fullName>
    </submittedName>
</protein>
<dbReference type="EMBL" id="JACTNF010000002">
    <property type="protein sequence ID" value="MBO1073633.1"/>
    <property type="molecule type" value="Genomic_DNA"/>
</dbReference>
<comment type="caution">
    <text evidence="4">The sequence shown here is derived from an EMBL/GenBank/DDBJ whole genome shotgun (WGS) entry which is preliminary data.</text>
</comment>
<name>A0ABS3K868_9PROT</name>
<dbReference type="Pfam" id="PF07331">
    <property type="entry name" value="TctB"/>
    <property type="match status" value="1"/>
</dbReference>
<dbReference type="InterPro" id="IPR009936">
    <property type="entry name" value="DUF1468"/>
</dbReference>
<keyword evidence="5" id="KW-1185">Reference proteome</keyword>
<evidence type="ECO:0000259" key="2">
    <source>
        <dbReference type="Pfam" id="PF07331"/>
    </source>
</evidence>
<sequence length="146" mass="15497">MRDYGDIIGGLLLMAAGAWFAMYSGNYSMGTLRRMGPGYFPVVIGGTIILFGLLVLVPGMLRAGSLPRPEWRPFATISLSVLAFAVIVERFGLVPATIALTLSAALAEPGLKPLRIILLALGLSALGVIVFTQGLGIPLPAFRWPQ</sequence>
<organism evidence="4 5">
    <name type="scientific">Roseomonas marmotae</name>
    <dbReference type="NCBI Taxonomy" id="2768161"/>
    <lineage>
        <taxon>Bacteria</taxon>
        <taxon>Pseudomonadati</taxon>
        <taxon>Pseudomonadota</taxon>
        <taxon>Alphaproteobacteria</taxon>
        <taxon>Acetobacterales</taxon>
        <taxon>Roseomonadaceae</taxon>
        <taxon>Roseomonas</taxon>
    </lineage>
</organism>
<dbReference type="EMBL" id="JACTNF010000002">
    <property type="protein sequence ID" value="MBO1073663.1"/>
    <property type="molecule type" value="Genomic_DNA"/>
</dbReference>
<dbReference type="RefSeq" id="WP_237182189.1">
    <property type="nucleotide sequence ID" value="NZ_CP061091.1"/>
</dbReference>
<feature type="transmembrane region" description="Helical" evidence="1">
    <location>
        <begin position="38"/>
        <end position="61"/>
    </location>
</feature>
<evidence type="ECO:0000256" key="1">
    <source>
        <dbReference type="SAM" id="Phobius"/>
    </source>
</evidence>
<keyword evidence="1" id="KW-0472">Membrane</keyword>